<accession>A0A162K7Y4</accession>
<dbReference type="Proteomes" id="UP000076967">
    <property type="component" value="Unassembled WGS sequence"/>
</dbReference>
<dbReference type="EMBL" id="LVJH01000025">
    <property type="protein sequence ID" value="OAB41988.1"/>
    <property type="molecule type" value="Genomic_DNA"/>
</dbReference>
<evidence type="ECO:0000313" key="3">
    <source>
        <dbReference type="Proteomes" id="UP000076967"/>
    </source>
</evidence>
<proteinExistence type="predicted"/>
<protein>
    <submittedName>
        <fullName evidence="2">Uncharacterized protein</fullName>
    </submittedName>
</protein>
<evidence type="ECO:0000256" key="1">
    <source>
        <dbReference type="SAM" id="SignalP"/>
    </source>
</evidence>
<sequence length="120" mass="13199">MKKAILLVLLAFFSFSATASAAYTETMSGMINPGDAGNYRLNLGIEGHPITENAVVTVYFKYSSNGAYQYRSSHTFTVPASSYSHHQIDIGSLPSGYYKIDVTFNGVSYAFVDISYLQRI</sequence>
<evidence type="ECO:0000313" key="2">
    <source>
        <dbReference type="EMBL" id="OAB41988.1"/>
    </source>
</evidence>
<feature type="signal peptide" evidence="1">
    <location>
        <begin position="1"/>
        <end position="21"/>
    </location>
</feature>
<feature type="chain" id="PRO_5007836398" evidence="1">
    <location>
        <begin position="22"/>
        <end position="120"/>
    </location>
</feature>
<name>A0A162K7Y4_9BACL</name>
<dbReference type="RefSeq" id="WP_068533819.1">
    <property type="nucleotide sequence ID" value="NZ_LVJH01000025.1"/>
</dbReference>
<dbReference type="AlphaFoldDB" id="A0A162K7Y4"/>
<comment type="caution">
    <text evidence="2">The sequence shown here is derived from an EMBL/GenBank/DDBJ whole genome shotgun (WGS) entry which is preliminary data.</text>
</comment>
<organism evidence="2 3">
    <name type="scientific">Paenibacillus glacialis</name>
    <dbReference type="NCBI Taxonomy" id="494026"/>
    <lineage>
        <taxon>Bacteria</taxon>
        <taxon>Bacillati</taxon>
        <taxon>Bacillota</taxon>
        <taxon>Bacilli</taxon>
        <taxon>Bacillales</taxon>
        <taxon>Paenibacillaceae</taxon>
        <taxon>Paenibacillus</taxon>
    </lineage>
</organism>
<keyword evidence="1" id="KW-0732">Signal</keyword>
<gene>
    <name evidence="2" type="ORF">PGLA_14290</name>
</gene>
<keyword evidence="3" id="KW-1185">Reference proteome</keyword>
<reference evidence="2 3" key="1">
    <citation type="submission" date="2016-03" db="EMBL/GenBank/DDBJ databases">
        <title>Draft genome sequence of Paenibacillus glacialis DSM 22343.</title>
        <authorList>
            <person name="Shin S.-K."/>
            <person name="Yi H."/>
        </authorList>
    </citation>
    <scope>NUCLEOTIDE SEQUENCE [LARGE SCALE GENOMIC DNA]</scope>
    <source>
        <strain evidence="2 3">DSM 22343</strain>
    </source>
</reference>